<comment type="caution">
    <text evidence="1">The sequence shown here is derived from an EMBL/GenBank/DDBJ whole genome shotgun (WGS) entry which is preliminary data.</text>
</comment>
<dbReference type="EMBL" id="BOVJ01000067">
    <property type="protein sequence ID" value="GIQ63646.1"/>
    <property type="molecule type" value="Genomic_DNA"/>
</dbReference>
<evidence type="ECO:0000313" key="2">
    <source>
        <dbReference type="Proteomes" id="UP000680304"/>
    </source>
</evidence>
<evidence type="ECO:0000313" key="1">
    <source>
        <dbReference type="EMBL" id="GIQ63646.1"/>
    </source>
</evidence>
<organism evidence="1 2">
    <name type="scientific">Paenibacillus cisolokensis</name>
    <dbReference type="NCBI Taxonomy" id="1658519"/>
    <lineage>
        <taxon>Bacteria</taxon>
        <taxon>Bacillati</taxon>
        <taxon>Bacillota</taxon>
        <taxon>Bacilli</taxon>
        <taxon>Bacillales</taxon>
        <taxon>Paenibacillaceae</taxon>
        <taxon>Paenibacillus</taxon>
    </lineage>
</organism>
<keyword evidence="2" id="KW-1185">Reference proteome</keyword>
<dbReference type="InterPro" id="IPR020288">
    <property type="entry name" value="Sheath_initiator"/>
</dbReference>
<protein>
    <recommendedName>
        <fullName evidence="3">Phage portal protein</fullName>
    </recommendedName>
</protein>
<dbReference type="Proteomes" id="UP000680304">
    <property type="component" value="Unassembled WGS sequence"/>
</dbReference>
<dbReference type="RefSeq" id="WP_213528726.1">
    <property type="nucleotide sequence ID" value="NZ_BOVJ01000067.1"/>
</dbReference>
<evidence type="ECO:0008006" key="3">
    <source>
        <dbReference type="Google" id="ProtNLM"/>
    </source>
</evidence>
<dbReference type="Gene3D" id="3.10.450.40">
    <property type="match status" value="1"/>
</dbReference>
<proteinExistence type="predicted"/>
<sequence length="133" mass="15070">MIPTGASINTQNTQPIEQPSQTWRLDFNRGRVTGTIDGLDAVRQAVSKIVQTERFRYLIYDADYGIELDGLIGWDPVFVQSELRRRITEALTQDDRVYSVTDYQIDIAGDTATVRFTVVSSFGSFQEEVTTRV</sequence>
<accession>A0ABQ4N6W7</accession>
<dbReference type="Pfam" id="PF10934">
    <property type="entry name" value="Sheath_initiator"/>
    <property type="match status" value="1"/>
</dbReference>
<name>A0ABQ4N6W7_9BACL</name>
<gene>
    <name evidence="1" type="ORF">PACILC2_22140</name>
</gene>
<dbReference type="SUPFAM" id="SSF160719">
    <property type="entry name" value="gpW/gp25-like"/>
    <property type="match status" value="1"/>
</dbReference>
<reference evidence="1 2" key="1">
    <citation type="submission" date="2021-04" db="EMBL/GenBank/DDBJ databases">
        <title>Draft genome sequence of Paenibacillus cisolokensis, LC2-13A.</title>
        <authorList>
            <person name="Uke A."/>
            <person name="Chhe C."/>
            <person name="Baramee S."/>
            <person name="Kosugi A."/>
        </authorList>
    </citation>
    <scope>NUCLEOTIDE SEQUENCE [LARGE SCALE GENOMIC DNA]</scope>
    <source>
        <strain evidence="1 2">LC2-13A</strain>
    </source>
</reference>